<keyword evidence="4" id="KW-1185">Reference proteome</keyword>
<name>A0A8K0RXA3_9HYPO</name>
<dbReference type="EMBL" id="JAGPXF010000005">
    <property type="protein sequence ID" value="KAH7241615.1"/>
    <property type="molecule type" value="Genomic_DNA"/>
</dbReference>
<feature type="region of interest" description="Disordered" evidence="1">
    <location>
        <begin position="268"/>
        <end position="375"/>
    </location>
</feature>
<evidence type="ECO:0000259" key="2">
    <source>
        <dbReference type="Pfam" id="PF12898"/>
    </source>
</evidence>
<comment type="caution">
    <text evidence="3">The sequence shown here is derived from an EMBL/GenBank/DDBJ whole genome shotgun (WGS) entry which is preliminary data.</text>
</comment>
<feature type="domain" description="Stc1" evidence="2">
    <location>
        <begin position="3"/>
        <end position="77"/>
    </location>
</feature>
<reference evidence="3" key="1">
    <citation type="journal article" date="2021" name="Nat. Commun.">
        <title>Genetic determinants of endophytism in the Arabidopsis root mycobiome.</title>
        <authorList>
            <person name="Mesny F."/>
            <person name="Miyauchi S."/>
            <person name="Thiergart T."/>
            <person name="Pickel B."/>
            <person name="Atanasova L."/>
            <person name="Karlsson M."/>
            <person name="Huettel B."/>
            <person name="Barry K.W."/>
            <person name="Haridas S."/>
            <person name="Chen C."/>
            <person name="Bauer D."/>
            <person name="Andreopoulos W."/>
            <person name="Pangilinan J."/>
            <person name="LaButti K."/>
            <person name="Riley R."/>
            <person name="Lipzen A."/>
            <person name="Clum A."/>
            <person name="Drula E."/>
            <person name="Henrissat B."/>
            <person name="Kohler A."/>
            <person name="Grigoriev I.V."/>
            <person name="Martin F.M."/>
            <person name="Hacquard S."/>
        </authorList>
    </citation>
    <scope>NUCLEOTIDE SEQUENCE</scope>
    <source>
        <strain evidence="3">MPI-SDFR-AT-0068</strain>
    </source>
</reference>
<feature type="compositionally biased region" description="Low complexity" evidence="1">
    <location>
        <begin position="283"/>
        <end position="295"/>
    </location>
</feature>
<dbReference type="InterPro" id="IPR024630">
    <property type="entry name" value="Stc1"/>
</dbReference>
<sequence>MYRCAAGGEMKPLAAYTASQQRRAKGNNRQNSGMICKEHSQPAGLERYCHVCLRTLPIHKFSGNSRNDDEPRCIQCTAWDTDAEPGVTPIPLATGHVSVEENTKTRWKEPTNTADFFEKDDLPVAPITGPEGLDLTPSESVNRLFNEVMGESSRSTRTSTAMPTASETSSTAGEHMSTTSSRVPPHLKGLLPNLGALTVDDQSVSAKSNEVQPKNVGSTTNKLPPHLVNKKKPLQESGGSITGSISTATTLRNEKKEVTTTRQITFNAWGNDGQKHRAIKNPTVMSSSTSTESVTGENQSDSNAIGENENGSNIVGDWDNIPPAPEPQVRKGGKWPKSSELRISQAELRERERLGDERQKFDPDDDRQRRRKNTK</sequence>
<protein>
    <recommendedName>
        <fullName evidence="2">Stc1 domain-containing protein</fullName>
    </recommendedName>
</protein>
<feature type="compositionally biased region" description="Basic and acidic residues" evidence="1">
    <location>
        <begin position="347"/>
        <end position="368"/>
    </location>
</feature>
<evidence type="ECO:0000313" key="4">
    <source>
        <dbReference type="Proteomes" id="UP000813427"/>
    </source>
</evidence>
<feature type="region of interest" description="Disordered" evidence="1">
    <location>
        <begin position="150"/>
        <end position="186"/>
    </location>
</feature>
<feature type="region of interest" description="Disordered" evidence="1">
    <location>
        <begin position="202"/>
        <end position="244"/>
    </location>
</feature>
<dbReference type="Proteomes" id="UP000813427">
    <property type="component" value="Unassembled WGS sequence"/>
</dbReference>
<dbReference type="Pfam" id="PF12898">
    <property type="entry name" value="Stc1"/>
    <property type="match status" value="1"/>
</dbReference>
<feature type="compositionally biased region" description="Polar residues" evidence="1">
    <location>
        <begin position="202"/>
        <end position="222"/>
    </location>
</feature>
<evidence type="ECO:0000256" key="1">
    <source>
        <dbReference type="SAM" id="MobiDB-lite"/>
    </source>
</evidence>
<proteinExistence type="predicted"/>
<organism evidence="3 4">
    <name type="scientific">Fusarium tricinctum</name>
    <dbReference type="NCBI Taxonomy" id="61284"/>
    <lineage>
        <taxon>Eukaryota</taxon>
        <taxon>Fungi</taxon>
        <taxon>Dikarya</taxon>
        <taxon>Ascomycota</taxon>
        <taxon>Pezizomycotina</taxon>
        <taxon>Sordariomycetes</taxon>
        <taxon>Hypocreomycetidae</taxon>
        <taxon>Hypocreales</taxon>
        <taxon>Nectriaceae</taxon>
        <taxon>Fusarium</taxon>
        <taxon>Fusarium tricinctum species complex</taxon>
    </lineage>
</organism>
<evidence type="ECO:0000313" key="3">
    <source>
        <dbReference type="EMBL" id="KAH7241615.1"/>
    </source>
</evidence>
<accession>A0A8K0RXA3</accession>
<feature type="compositionally biased region" description="Polar residues" evidence="1">
    <location>
        <begin position="152"/>
        <end position="182"/>
    </location>
</feature>
<dbReference type="OrthoDB" id="3514033at2759"/>
<feature type="compositionally biased region" description="Polar residues" evidence="1">
    <location>
        <begin position="296"/>
        <end position="313"/>
    </location>
</feature>
<dbReference type="AlphaFoldDB" id="A0A8K0RXA3"/>
<gene>
    <name evidence="3" type="ORF">BKA59DRAFT_207412</name>
</gene>